<dbReference type="InterPro" id="IPR028087">
    <property type="entry name" value="Tad_N"/>
</dbReference>
<evidence type="ECO:0000259" key="1">
    <source>
        <dbReference type="Pfam" id="PF13400"/>
    </source>
</evidence>
<proteinExistence type="predicted"/>
<dbReference type="EMBL" id="LACC01000067">
    <property type="protein sequence ID" value="KJZ33315.1"/>
    <property type="molecule type" value="Genomic_DNA"/>
</dbReference>
<dbReference type="RefSeq" id="WP_046043978.1">
    <property type="nucleotide sequence ID" value="NZ_LACC01000067.1"/>
</dbReference>
<dbReference type="PATRIC" id="fig|294.132.peg.5440"/>
<feature type="domain" description="Putative Flp pilus-assembly TadG-like N-terminal" evidence="1">
    <location>
        <begin position="15"/>
        <end position="61"/>
    </location>
</feature>
<name>A0A0F4SNG4_PSEFL</name>
<sequence length="660" mass="67770">MSPRMQFRGPARQRGAIGLMAALTLTLALAFMLLVVDTGRLYLEKRSLQRVADMAALEAATRGGDCSGGSTANTYATASAQRNGFAIPSTGRALAVACGALTLDANNLRVFGADPSKSEAIRVIASHVVQQSIAGGIGALAGGAPAGSTLTLSATAVAALQPPLASLTIRSTLLTFDTSKAAITSLLFGGLLGGNVNISAAGWNGLVNTDISLLGYLNRLKIDLGLIAGGYDQVLGTTVNVSQLIQTAINVLDPNGTLGASATIVSLQALKVAAGTTSVVLGNMLHVESGTDISTLAVNLKAFDLIEGFVQLANKKNAVVATLPINIAGLAQITARVQVMEPPQLSAIGNPKNAALAPLGPNRIYVRTAQVKTLLSINLPVLDAITPLVNAVIDLVAPLTNTLNSLLHLDLVGVVNSLTCALLVPCDTPEIKLLPPPIRIDVALEAAGAWSYVTAYSCVSTTNKSLTTSTTTTLIGLKIGQINPADVFGSPTVPPSNNVNPLKVIDIGVQTCQRLLILPPTCYNHQPGVGGSIDIMVNTAVAQNANMSHVYSAPAAANLPEINQPPFYYAFTTTNIVNSLSTTVSNLGVNMYGPSGSIVGGLGSILSEVTTALVNAINTVLSPLLDTLINTLLASLGIDLNKVEVGANLSCHSGRAALVI</sequence>
<dbReference type="Proteomes" id="UP000033588">
    <property type="component" value="Unassembled WGS sequence"/>
</dbReference>
<reference evidence="2 3" key="1">
    <citation type="submission" date="2015-03" db="EMBL/GenBank/DDBJ databases">
        <title>Comparative genomics of Pseudomonas insights into diversity of traits involved in vanlence and defense.</title>
        <authorList>
            <person name="Qin Y."/>
        </authorList>
    </citation>
    <scope>NUCLEOTIDE SEQUENCE [LARGE SCALE GENOMIC DNA]</scope>
    <source>
        <strain evidence="2 3">C8</strain>
    </source>
</reference>
<dbReference type="Pfam" id="PF13400">
    <property type="entry name" value="Tad"/>
    <property type="match status" value="1"/>
</dbReference>
<accession>A0A0F4SNG4</accession>
<evidence type="ECO:0000313" key="3">
    <source>
        <dbReference type="Proteomes" id="UP000033588"/>
    </source>
</evidence>
<dbReference type="AlphaFoldDB" id="A0A0F4SNG4"/>
<dbReference type="OrthoDB" id="5720484at2"/>
<gene>
    <name evidence="2" type="ORF">VC35_28015</name>
</gene>
<comment type="caution">
    <text evidence="2">The sequence shown here is derived from an EMBL/GenBank/DDBJ whole genome shotgun (WGS) entry which is preliminary data.</text>
</comment>
<organism evidence="2 3">
    <name type="scientific">Pseudomonas fluorescens</name>
    <dbReference type="NCBI Taxonomy" id="294"/>
    <lineage>
        <taxon>Bacteria</taxon>
        <taxon>Pseudomonadati</taxon>
        <taxon>Pseudomonadota</taxon>
        <taxon>Gammaproteobacteria</taxon>
        <taxon>Pseudomonadales</taxon>
        <taxon>Pseudomonadaceae</taxon>
        <taxon>Pseudomonas</taxon>
    </lineage>
</organism>
<protein>
    <submittedName>
        <fullName evidence="2">Membrane protein</fullName>
    </submittedName>
</protein>
<evidence type="ECO:0000313" key="2">
    <source>
        <dbReference type="EMBL" id="KJZ33315.1"/>
    </source>
</evidence>